<accession>A0A494T8Q0</accession>
<dbReference type="Gene3D" id="3.10.450.530">
    <property type="entry name" value="Ribonuclease toxin, BrnT, of type II toxin-antitoxin system"/>
    <property type="match status" value="1"/>
</dbReference>
<evidence type="ECO:0000313" key="2">
    <source>
        <dbReference type="Proteomes" id="UP000276254"/>
    </source>
</evidence>
<reference evidence="1 2" key="1">
    <citation type="submission" date="2018-09" db="EMBL/GenBank/DDBJ databases">
        <title>Sphingomonas peninsula sp. nov., isolated from fildes peninsula, Antarctic soil.</title>
        <authorList>
            <person name="Yingchao G."/>
        </authorList>
    </citation>
    <scope>NUCLEOTIDE SEQUENCE [LARGE SCALE GENOMIC DNA]</scope>
    <source>
        <strain evidence="1 2">YZ-8</strain>
        <plasmid evidence="1 2">unnamed1</plasmid>
    </source>
</reference>
<evidence type="ECO:0000313" key="1">
    <source>
        <dbReference type="EMBL" id="AYJ85310.1"/>
    </source>
</evidence>
<keyword evidence="2" id="KW-1185">Reference proteome</keyword>
<organism evidence="1 2">
    <name type="scientific">Sphingomonas paeninsulae</name>
    <dbReference type="NCBI Taxonomy" id="2319844"/>
    <lineage>
        <taxon>Bacteria</taxon>
        <taxon>Pseudomonadati</taxon>
        <taxon>Pseudomonadota</taxon>
        <taxon>Alphaproteobacteria</taxon>
        <taxon>Sphingomonadales</taxon>
        <taxon>Sphingomonadaceae</taxon>
        <taxon>Sphingomonas</taxon>
    </lineage>
</organism>
<dbReference type="RefSeq" id="WP_121151780.1">
    <property type="nucleotide sequence ID" value="NZ_CP032828.1"/>
</dbReference>
<proteinExistence type="predicted"/>
<dbReference type="InterPro" id="IPR038573">
    <property type="entry name" value="BrnT_sf"/>
</dbReference>
<name>A0A494T8Q0_SPHPE</name>
<protein>
    <submittedName>
        <fullName evidence="1">BrnT family toxin</fullName>
    </submittedName>
</protein>
<dbReference type="KEGG" id="spha:D3Y57_04645"/>
<dbReference type="InterPro" id="IPR007460">
    <property type="entry name" value="BrnT_toxin"/>
</dbReference>
<geneLocation type="plasmid" evidence="1">
    <name>unnamed1</name>
</geneLocation>
<gene>
    <name evidence="1" type="ORF">D3Y57_04645</name>
</gene>
<sequence length="83" mass="9348">MDIEFDPAKDAANIAKHGVSLDRAVELAGIVVVEDTRFAERRLRLYGTIDGIAHCAAVTMRGNVVRVINLRRAHRKEVRRYGF</sequence>
<dbReference type="OrthoDB" id="839663at2"/>
<dbReference type="EMBL" id="CP032828">
    <property type="protein sequence ID" value="AYJ85310.1"/>
    <property type="molecule type" value="Genomic_DNA"/>
</dbReference>
<dbReference type="Proteomes" id="UP000276254">
    <property type="component" value="Plasmid unnamed1"/>
</dbReference>
<dbReference type="Pfam" id="PF04365">
    <property type="entry name" value="BrnT_toxin"/>
    <property type="match status" value="1"/>
</dbReference>
<keyword evidence="1" id="KW-0614">Plasmid</keyword>
<dbReference type="AlphaFoldDB" id="A0A494T8Q0"/>